<dbReference type="RefSeq" id="WP_377564096.1">
    <property type="nucleotide sequence ID" value="NZ_JBHTLR010000014.1"/>
</dbReference>
<dbReference type="EMBL" id="JBHTLR010000014">
    <property type="protein sequence ID" value="MFD1217513.1"/>
    <property type="molecule type" value="Genomic_DNA"/>
</dbReference>
<dbReference type="Gene3D" id="1.25.40.10">
    <property type="entry name" value="Tetratricopeptide repeat domain"/>
    <property type="match status" value="1"/>
</dbReference>
<dbReference type="SUPFAM" id="SSF48452">
    <property type="entry name" value="TPR-like"/>
    <property type="match status" value="1"/>
</dbReference>
<evidence type="ECO:0000313" key="1">
    <source>
        <dbReference type="EMBL" id="MFD1217513.1"/>
    </source>
</evidence>
<dbReference type="InterPro" id="IPR011990">
    <property type="entry name" value="TPR-like_helical_dom_sf"/>
</dbReference>
<reference evidence="2" key="1">
    <citation type="journal article" date="2019" name="Int. J. Syst. Evol. Microbiol.">
        <title>The Global Catalogue of Microorganisms (GCM) 10K type strain sequencing project: providing services to taxonomists for standard genome sequencing and annotation.</title>
        <authorList>
            <consortium name="The Broad Institute Genomics Platform"/>
            <consortium name="The Broad Institute Genome Sequencing Center for Infectious Disease"/>
            <person name="Wu L."/>
            <person name="Ma J."/>
        </authorList>
    </citation>
    <scope>NUCLEOTIDE SEQUENCE [LARGE SCALE GENOMIC DNA]</scope>
    <source>
        <strain evidence="2">CCUG 54356</strain>
    </source>
</reference>
<proteinExistence type="predicted"/>
<keyword evidence="2" id="KW-1185">Reference proteome</keyword>
<name>A0ABW3U9P9_9GAMM</name>
<protein>
    <submittedName>
        <fullName evidence="1">Tetratricopeptide repeat protein</fullName>
    </submittedName>
</protein>
<feature type="non-terminal residue" evidence="1">
    <location>
        <position position="1"/>
    </location>
</feature>
<dbReference type="Proteomes" id="UP001597264">
    <property type="component" value="Unassembled WGS sequence"/>
</dbReference>
<gene>
    <name evidence="1" type="ORF">ACFQ2X_12940</name>
</gene>
<organism evidence="1 2">
    <name type="scientific">Microbulbifer celer</name>
    <dbReference type="NCBI Taxonomy" id="435905"/>
    <lineage>
        <taxon>Bacteria</taxon>
        <taxon>Pseudomonadati</taxon>
        <taxon>Pseudomonadota</taxon>
        <taxon>Gammaproteobacteria</taxon>
        <taxon>Cellvibrionales</taxon>
        <taxon>Microbulbiferaceae</taxon>
        <taxon>Microbulbifer</taxon>
    </lineage>
</organism>
<evidence type="ECO:0000313" key="2">
    <source>
        <dbReference type="Proteomes" id="UP001597264"/>
    </source>
</evidence>
<comment type="caution">
    <text evidence="1">The sequence shown here is derived from an EMBL/GenBank/DDBJ whole genome shotgun (WGS) entry which is preliminary data.</text>
</comment>
<accession>A0ABW3U9P9</accession>
<sequence length="123" mass="13984">IIYGAARRFARCVKKLQLLLETKKNKTGLINQQYYALALAHTNQAEKAIPLAHQLLRDAPSDTYVKYTVAQVYALAKEWGSAIYYSQQLVDQGMSAEWFNLSAFEQLCPHTQTSEKLKDIICD</sequence>